<reference evidence="1 3" key="1">
    <citation type="submission" date="2016-11" db="EMBL/GenBank/DDBJ databases">
        <authorList>
            <person name="Kadnikov V."/>
            <person name="Nazina T."/>
        </authorList>
    </citation>
    <scope>NUCLEOTIDE SEQUENCE [LARGE SCALE GENOMIC DNA]</scope>
    <source>
        <strain evidence="1 3">1017</strain>
    </source>
</reference>
<name>A0A1Q5SZ43_9BACL</name>
<proteinExistence type="predicted"/>
<evidence type="ECO:0000313" key="3">
    <source>
        <dbReference type="Proteomes" id="UP000186030"/>
    </source>
</evidence>
<evidence type="ECO:0000313" key="2">
    <source>
        <dbReference type="EMBL" id="WMJ17752.1"/>
    </source>
</evidence>
<keyword evidence="1" id="KW-0548">Nucleotidyltransferase</keyword>
<sequence length="61" mass="6376">MRYDKGEAKVKKAIIPAAGYGTRSLLAAGEGCQGKLIAGTRFDIGTADGYMALLSAVWKGK</sequence>
<dbReference type="EMBL" id="CP133076">
    <property type="protein sequence ID" value="WMJ17752.1"/>
    <property type="molecule type" value="Genomic_DNA"/>
</dbReference>
<keyword evidence="4" id="KW-1185">Reference proteome</keyword>
<reference evidence="1" key="3">
    <citation type="journal article" date="2019" name="Int. J. Syst. Evol. Microbiol.">
        <title>Geobacillus proteiniphilus sp. nov., a thermophilic bacterium isolated from a high-temperature heavy oil reservoir in China.</title>
        <authorList>
            <person name="Semenova E.M."/>
            <person name="Sokolova D.S."/>
            <person name="Grouzdev D.S."/>
            <person name="Poltaraus A.B."/>
            <person name="Vinokurova N.G."/>
            <person name="Tourova T.P."/>
            <person name="Nazina T.N."/>
        </authorList>
    </citation>
    <scope>NUCLEOTIDE SEQUENCE</scope>
    <source>
        <strain evidence="1">1017</strain>
    </source>
</reference>
<dbReference type="AlphaFoldDB" id="A0A1Q5SZ43"/>
<evidence type="ECO:0000313" key="4">
    <source>
        <dbReference type="Proteomes" id="UP001223761"/>
    </source>
</evidence>
<dbReference type="EMBL" id="MQMG01000023">
    <property type="protein sequence ID" value="OKO93176.1"/>
    <property type="molecule type" value="Genomic_DNA"/>
</dbReference>
<evidence type="ECO:0000313" key="1">
    <source>
        <dbReference type="EMBL" id="OKO93176.1"/>
    </source>
</evidence>
<dbReference type="RefSeq" id="WP_074043781.1">
    <property type="nucleotide sequence ID" value="NZ_CP133076.1"/>
</dbReference>
<dbReference type="Proteomes" id="UP001223761">
    <property type="component" value="Chromosome"/>
</dbReference>
<gene>
    <name evidence="1" type="ORF">BRO54_2008</name>
    <name evidence="2" type="ORF">RA955_06820</name>
</gene>
<keyword evidence="1" id="KW-0808">Transferase</keyword>
<organism evidence="1 3">
    <name type="scientific">Geobacillus proteiniphilus</name>
    <dbReference type="NCBI Taxonomy" id="860353"/>
    <lineage>
        <taxon>Bacteria</taxon>
        <taxon>Bacillati</taxon>
        <taxon>Bacillota</taxon>
        <taxon>Bacilli</taxon>
        <taxon>Bacillales</taxon>
        <taxon>Anoxybacillaceae</taxon>
        <taxon>Geobacillus</taxon>
    </lineage>
</organism>
<protein>
    <submittedName>
        <fullName evidence="1">UTP--glucose-1-phosphate uridylyltransferase</fullName>
    </submittedName>
</protein>
<accession>A0A1Q5SZ43</accession>
<reference evidence="2 4" key="4">
    <citation type="submission" date="2023-08" db="EMBL/GenBank/DDBJ databases">
        <title>Genome sequencing of the thermostable Gram positive bacteria Geobacillus proteiniphilus strain T-6.</title>
        <authorList>
            <person name="Shulami S."/>
            <person name="Shoham Y."/>
        </authorList>
    </citation>
    <scope>NUCLEOTIDE SEQUENCE [LARGE SCALE GENOMIC DNA]</scope>
    <source>
        <strain evidence="2 4">T-6</strain>
    </source>
</reference>
<dbReference type="Proteomes" id="UP000186030">
    <property type="component" value="Unassembled WGS sequence"/>
</dbReference>
<reference evidence="3" key="2">
    <citation type="submission" date="2017-01" db="EMBL/GenBank/DDBJ databases">
        <title>Genome sequencing and annotation of Geobacillus sp. 1017, a Hydrocarbon-Oxidizing Thermophilic Bacterium Isolated from a Heavy Oil Reservoir (China).</title>
        <authorList>
            <person name="Kadnikov V.V."/>
            <person name="Mardanov A.V."/>
            <person name="Poltaraus A.B."/>
            <person name="Sokolova D.S."/>
            <person name="Semenova E.M."/>
            <person name="Ravin N.V."/>
            <person name="Tourova T.P."/>
            <person name="Nazina T.N."/>
        </authorList>
    </citation>
    <scope>NUCLEOTIDE SEQUENCE [LARGE SCALE GENOMIC DNA]</scope>
    <source>
        <strain evidence="3">1017</strain>
    </source>
</reference>
<dbReference type="GO" id="GO:0016779">
    <property type="term" value="F:nucleotidyltransferase activity"/>
    <property type="evidence" value="ECO:0007669"/>
    <property type="project" value="UniProtKB-KW"/>
</dbReference>